<feature type="domain" description="GHMP kinase C-terminal" evidence="12">
    <location>
        <begin position="202"/>
        <end position="257"/>
    </location>
</feature>
<dbReference type="PANTHER" id="PTHR43527">
    <property type="entry name" value="4-DIPHOSPHOCYTIDYL-2-C-METHYL-D-ERYTHRITOL KINASE, CHLOROPLASTIC"/>
    <property type="match status" value="1"/>
</dbReference>
<feature type="domain" description="GHMP kinase N-terminal" evidence="11">
    <location>
        <begin position="69"/>
        <end position="145"/>
    </location>
</feature>
<dbReference type="InterPro" id="IPR014721">
    <property type="entry name" value="Ribsml_uS5_D2-typ_fold_subgr"/>
</dbReference>
<feature type="active site" evidence="10">
    <location>
        <position position="138"/>
    </location>
</feature>
<dbReference type="Proteomes" id="UP000316688">
    <property type="component" value="Unassembled WGS sequence"/>
</dbReference>
<keyword evidence="8 10" id="KW-0414">Isoprene biosynthesis</keyword>
<dbReference type="Gene3D" id="3.30.70.890">
    <property type="entry name" value="GHMP kinase, C-terminal domain"/>
    <property type="match status" value="1"/>
</dbReference>
<dbReference type="InterPro" id="IPR036554">
    <property type="entry name" value="GHMP_kinase_C_sf"/>
</dbReference>
<sequence>MSQRSTGWPAPAKINRFLHITGRRPDGYHALQTLFQFIDPCDGLDFTLTDGPEITRDGGVAGLPAADDLVVRAARALQARTGCRAGVHIHVDKRIPAGAGLGGGSSDAATTLVALNALWGCGLSGTALEAVGLELGADVPVFVRGRAAWAEGVGERLTVVEADRPWLVVVDPRVEVSTAAVFGDPKLTRHTERITISGFKTMALRNDCEATVRRLYPPVASAIDALSEYGPSRLTGTGGCLFACFNDRDAAERARTGVDGRGTVWVTRAASRSPLLDRLAMQQASSNGA</sequence>
<feature type="binding site" evidence="10">
    <location>
        <begin position="96"/>
        <end position="106"/>
    </location>
    <ligand>
        <name>ATP</name>
        <dbReference type="ChEBI" id="CHEBI:30616"/>
    </ligand>
</feature>
<keyword evidence="6 10" id="KW-0418">Kinase</keyword>
<dbReference type="SUPFAM" id="SSF55060">
    <property type="entry name" value="GHMP Kinase, C-terminal domain"/>
    <property type="match status" value="1"/>
</dbReference>
<protein>
    <recommendedName>
        <fullName evidence="3 10">4-diphosphocytidyl-2-C-methyl-D-erythritol kinase</fullName>
        <shortName evidence="10">CMK</shortName>
        <ecNumber evidence="2 10">2.7.1.148</ecNumber>
    </recommendedName>
    <alternativeName>
        <fullName evidence="9 10">4-(cytidine-5'-diphospho)-2-C-methyl-D-erythritol kinase</fullName>
    </alternativeName>
</protein>
<evidence type="ECO:0000256" key="1">
    <source>
        <dbReference type="ARBA" id="ARBA00009684"/>
    </source>
</evidence>
<dbReference type="InterPro" id="IPR006204">
    <property type="entry name" value="GHMP_kinase_N_dom"/>
</dbReference>
<dbReference type="Pfam" id="PF08544">
    <property type="entry name" value="GHMP_kinases_C"/>
    <property type="match status" value="1"/>
</dbReference>
<dbReference type="EMBL" id="VMKP01000003">
    <property type="protein sequence ID" value="TVO64416.1"/>
    <property type="molecule type" value="Genomic_DNA"/>
</dbReference>
<evidence type="ECO:0000259" key="11">
    <source>
        <dbReference type="Pfam" id="PF00288"/>
    </source>
</evidence>
<keyword evidence="5 10" id="KW-0547">Nucleotide-binding</keyword>
<comment type="function">
    <text evidence="10">Catalyzes the phosphorylation of the position 2 hydroxy group of 4-diphosphocytidyl-2C-methyl-D-erythritol.</text>
</comment>
<feature type="active site" evidence="10">
    <location>
        <position position="13"/>
    </location>
</feature>
<evidence type="ECO:0000256" key="8">
    <source>
        <dbReference type="ARBA" id="ARBA00023229"/>
    </source>
</evidence>
<evidence type="ECO:0000256" key="10">
    <source>
        <dbReference type="HAMAP-Rule" id="MF_00061"/>
    </source>
</evidence>
<evidence type="ECO:0000256" key="4">
    <source>
        <dbReference type="ARBA" id="ARBA00022679"/>
    </source>
</evidence>
<reference evidence="13 14" key="1">
    <citation type="submission" date="2019-07" db="EMBL/GenBank/DDBJ databases">
        <title>Reclasification of Spiribacter aquaticus.</title>
        <authorList>
            <person name="Leon M.J."/>
            <person name="Sanchez-Porro C."/>
            <person name="Ventosa A."/>
        </authorList>
    </citation>
    <scope>NUCLEOTIDE SEQUENCE [LARGE SCALE GENOMIC DNA]</scope>
    <source>
        <strain evidence="13 14">SP30</strain>
    </source>
</reference>
<evidence type="ECO:0000256" key="9">
    <source>
        <dbReference type="ARBA" id="ARBA00032554"/>
    </source>
</evidence>
<dbReference type="UniPathway" id="UPA00056">
    <property type="reaction ID" value="UER00094"/>
</dbReference>
<dbReference type="PANTHER" id="PTHR43527:SF2">
    <property type="entry name" value="4-DIPHOSPHOCYTIDYL-2-C-METHYL-D-ERYTHRITOL KINASE, CHLOROPLASTIC"/>
    <property type="match status" value="1"/>
</dbReference>
<comment type="pathway">
    <text evidence="10">Isoprenoid biosynthesis; isopentenyl diphosphate biosynthesis via DXP pathway; isopentenyl diphosphate from 1-deoxy-D-xylulose 5-phosphate: step 3/6.</text>
</comment>
<proteinExistence type="inferred from homology"/>
<evidence type="ECO:0000256" key="2">
    <source>
        <dbReference type="ARBA" id="ARBA00012052"/>
    </source>
</evidence>
<name>A0A557RGY4_9GAMM</name>
<dbReference type="EC" id="2.7.1.148" evidence="2 10"/>
<comment type="similarity">
    <text evidence="1 10">Belongs to the GHMP kinase family. IspE subfamily.</text>
</comment>
<dbReference type="HAMAP" id="MF_00061">
    <property type="entry name" value="IspE"/>
    <property type="match status" value="1"/>
</dbReference>
<keyword evidence="4 10" id="KW-0808">Transferase</keyword>
<dbReference type="RefSeq" id="WP_144348006.1">
    <property type="nucleotide sequence ID" value="NZ_VMKP01000003.1"/>
</dbReference>
<comment type="catalytic activity">
    <reaction evidence="10">
        <text>4-CDP-2-C-methyl-D-erythritol + ATP = 4-CDP-2-C-methyl-D-erythritol 2-phosphate + ADP + H(+)</text>
        <dbReference type="Rhea" id="RHEA:18437"/>
        <dbReference type="ChEBI" id="CHEBI:15378"/>
        <dbReference type="ChEBI" id="CHEBI:30616"/>
        <dbReference type="ChEBI" id="CHEBI:57823"/>
        <dbReference type="ChEBI" id="CHEBI:57919"/>
        <dbReference type="ChEBI" id="CHEBI:456216"/>
        <dbReference type="EC" id="2.7.1.148"/>
    </reaction>
</comment>
<keyword evidence="14" id="KW-1185">Reference proteome</keyword>
<gene>
    <name evidence="10 13" type="primary">ispE</name>
    <name evidence="13" type="ORF">FPL11_07080</name>
</gene>
<keyword evidence="7 10" id="KW-0067">ATP-binding</keyword>
<dbReference type="GO" id="GO:0019288">
    <property type="term" value="P:isopentenyl diphosphate biosynthetic process, methylerythritol 4-phosphate pathway"/>
    <property type="evidence" value="ECO:0007669"/>
    <property type="project" value="UniProtKB-UniRule"/>
</dbReference>
<evidence type="ECO:0000259" key="12">
    <source>
        <dbReference type="Pfam" id="PF08544"/>
    </source>
</evidence>
<dbReference type="AlphaFoldDB" id="A0A557RGY4"/>
<evidence type="ECO:0000256" key="5">
    <source>
        <dbReference type="ARBA" id="ARBA00022741"/>
    </source>
</evidence>
<evidence type="ECO:0000256" key="3">
    <source>
        <dbReference type="ARBA" id="ARBA00017473"/>
    </source>
</evidence>
<dbReference type="InterPro" id="IPR004424">
    <property type="entry name" value="IspE"/>
</dbReference>
<dbReference type="InterPro" id="IPR013750">
    <property type="entry name" value="GHMP_kinase_C_dom"/>
</dbReference>
<dbReference type="GO" id="GO:0016114">
    <property type="term" value="P:terpenoid biosynthetic process"/>
    <property type="evidence" value="ECO:0007669"/>
    <property type="project" value="UniProtKB-UniRule"/>
</dbReference>
<dbReference type="Gene3D" id="3.30.230.10">
    <property type="match status" value="1"/>
</dbReference>
<evidence type="ECO:0000313" key="14">
    <source>
        <dbReference type="Proteomes" id="UP000316688"/>
    </source>
</evidence>
<dbReference type="SUPFAM" id="SSF54211">
    <property type="entry name" value="Ribosomal protein S5 domain 2-like"/>
    <property type="match status" value="1"/>
</dbReference>
<evidence type="ECO:0000313" key="13">
    <source>
        <dbReference type="EMBL" id="TVO64416.1"/>
    </source>
</evidence>
<accession>A0A557RGY4</accession>
<evidence type="ECO:0000256" key="7">
    <source>
        <dbReference type="ARBA" id="ARBA00022840"/>
    </source>
</evidence>
<dbReference type="GO" id="GO:0050515">
    <property type="term" value="F:4-(cytidine 5'-diphospho)-2-C-methyl-D-erythritol kinase activity"/>
    <property type="evidence" value="ECO:0007669"/>
    <property type="project" value="UniProtKB-UniRule"/>
</dbReference>
<dbReference type="InterPro" id="IPR020568">
    <property type="entry name" value="Ribosomal_Su5_D2-typ_SF"/>
</dbReference>
<dbReference type="Pfam" id="PF00288">
    <property type="entry name" value="GHMP_kinases_N"/>
    <property type="match status" value="1"/>
</dbReference>
<dbReference type="GO" id="GO:0005524">
    <property type="term" value="F:ATP binding"/>
    <property type="evidence" value="ECO:0007669"/>
    <property type="project" value="UniProtKB-UniRule"/>
</dbReference>
<organism evidence="13 14">
    <name type="scientific">Spiribacter aquaticus</name>
    <dbReference type="NCBI Taxonomy" id="1935996"/>
    <lineage>
        <taxon>Bacteria</taxon>
        <taxon>Pseudomonadati</taxon>
        <taxon>Pseudomonadota</taxon>
        <taxon>Gammaproteobacteria</taxon>
        <taxon>Chromatiales</taxon>
        <taxon>Ectothiorhodospiraceae</taxon>
        <taxon>Spiribacter</taxon>
    </lineage>
</organism>
<dbReference type="PIRSF" id="PIRSF010376">
    <property type="entry name" value="IspE"/>
    <property type="match status" value="1"/>
</dbReference>
<comment type="caution">
    <text evidence="13">The sequence shown here is derived from an EMBL/GenBank/DDBJ whole genome shotgun (WGS) entry which is preliminary data.</text>
</comment>
<evidence type="ECO:0000256" key="6">
    <source>
        <dbReference type="ARBA" id="ARBA00022777"/>
    </source>
</evidence>
<dbReference type="NCBIfam" id="TIGR00154">
    <property type="entry name" value="ispE"/>
    <property type="match status" value="1"/>
</dbReference>